<evidence type="ECO:0000313" key="1">
    <source>
        <dbReference type="EMBL" id="KAI0028757.1"/>
    </source>
</evidence>
<accession>A0ACB8QAM7</accession>
<name>A0ACB8QAM7_9AGAM</name>
<dbReference type="Proteomes" id="UP000814128">
    <property type="component" value="Unassembled WGS sequence"/>
</dbReference>
<comment type="caution">
    <text evidence="1">The sequence shown here is derived from an EMBL/GenBank/DDBJ whole genome shotgun (WGS) entry which is preliminary data.</text>
</comment>
<reference evidence="1" key="1">
    <citation type="submission" date="2021-02" db="EMBL/GenBank/DDBJ databases">
        <authorList>
            <consortium name="DOE Joint Genome Institute"/>
            <person name="Ahrendt S."/>
            <person name="Looney B.P."/>
            <person name="Miyauchi S."/>
            <person name="Morin E."/>
            <person name="Drula E."/>
            <person name="Courty P.E."/>
            <person name="Chicoki N."/>
            <person name="Fauchery L."/>
            <person name="Kohler A."/>
            <person name="Kuo A."/>
            <person name="Labutti K."/>
            <person name="Pangilinan J."/>
            <person name="Lipzen A."/>
            <person name="Riley R."/>
            <person name="Andreopoulos W."/>
            <person name="He G."/>
            <person name="Johnson J."/>
            <person name="Barry K.W."/>
            <person name="Grigoriev I.V."/>
            <person name="Nagy L."/>
            <person name="Hibbett D."/>
            <person name="Henrissat B."/>
            <person name="Matheny P.B."/>
            <person name="Labbe J."/>
            <person name="Martin F."/>
        </authorList>
    </citation>
    <scope>NUCLEOTIDE SEQUENCE</scope>
    <source>
        <strain evidence="1">EC-137</strain>
    </source>
</reference>
<dbReference type="EMBL" id="MU273725">
    <property type="protein sequence ID" value="KAI0028757.1"/>
    <property type="molecule type" value="Genomic_DNA"/>
</dbReference>
<gene>
    <name evidence="1" type="ORF">K488DRAFT_57810</name>
</gene>
<proteinExistence type="predicted"/>
<feature type="non-terminal residue" evidence="1">
    <location>
        <position position="1"/>
    </location>
</feature>
<sequence>IYPYAKMASAIIASVAKIAVAQRDRDDAIKDLLEEMVNAYAFVNNHTRASNPDEHRKKLLGDLSRQTVDCAYFIRDYASIKNFWVRAIKNTLPISDGNVDVSQYKTFFANLLRRLTEHGVLEIEIRVLTSLADIGISSLLYILFHRLMMHPSQATPLTHVHGAGLDSAKNCLPGTRTRFLDDLSAWVNDLDGARVRFLIGVAGAGKSAIAHSLGSRFNGLSRLGCFFAFDRNFQKERSPQSVLSAVAHELASWNPDFKHALASVLRARNSLSHTTDIAVQWDSLIIEPAKKVTFVGPILIVIDAFDESASMDQQSRRRLLTCLSDDAASLPNNFRILITSRPEDDIRRTLRDRHLHVDSVEVSLADIDAAADIEAYVRHSLNPLDRDDQPLTEDQLLQIGQKAEGLFQWAYTACRVIIENPAGSSLQDRFERRMAPILHGSSSSLDDLYSGILHGIFPASDLAVRSRFCSVMAQILCTSQPLSADTFETIRSNASCGRKGDVTLVVRYMGAVLSGVSDSSPIRLLHTSFRDFLVNPDRSKEWHVDPEEGHSIMCLGLIVTLNNGLSFNICGLDTSYLLNSDVPNLRQRISSPALSYAAGCLRDHMTPQPGRHPPDIDVLSHYRELFCDKFLLWVELLSVLGHVNTAPSVLRCAMFLFSDDKHDETLKALQDAMRFVRRFAYPISQSAPHVYISALPFAPITSVTRSLFSPKFPHTPKINGLSRHWSRTQTPIHGHSNHVYSVSFSPDGEHILSASPDHTICVWDIKTGTAAGEAISCPSPMWAAAYSPDGTRIASASFDGVIRVWDANTRQSPSKSFRGHSGGITCIAYSPDGSRLASCSDDSTVRIWDAETGYVYLRSLSGHSSRVTFVAFSPHGRYIASGSSDTTICIWDTLTGERIGDPLQGHSRTVYSVAYSPDGRHVISGSSDGTIRIWGTTDTGEAVGEPSDSYAAVYSTAHSPNGDHIVSGHSDGTVYLWDSSTGKALGNPLHGHSAAVHDVAYSPDGRHIASGSADRTARIWNADTRDAICKPLATHSLNVWSISYSPDGQYLVTGSADSTVRRWDAHTGKPIDDPIHHASQIWSIVYSPDGKCIATGLENSTVQIREADTFATVGDPVQGHLRAVRSIAYSPDGSRIASGSWDCTVRIWDSKTHEIIGEPLRGHSEPIYSVAYSPDGHYIASSSEDMTVRIWNASTGDAIGNPFRGHFGLVRSVDYSPDGKTITSGSVDGTMRIWDVRYGEESIVKALKVCDFDLCAHPWRTYHIYRCLKNQVTVRCR</sequence>
<keyword evidence="2" id="KW-1185">Reference proteome</keyword>
<organism evidence="1 2">
    <name type="scientific">Vararia minispora EC-137</name>
    <dbReference type="NCBI Taxonomy" id="1314806"/>
    <lineage>
        <taxon>Eukaryota</taxon>
        <taxon>Fungi</taxon>
        <taxon>Dikarya</taxon>
        <taxon>Basidiomycota</taxon>
        <taxon>Agaricomycotina</taxon>
        <taxon>Agaricomycetes</taxon>
        <taxon>Russulales</taxon>
        <taxon>Lachnocladiaceae</taxon>
        <taxon>Vararia</taxon>
    </lineage>
</organism>
<evidence type="ECO:0000313" key="2">
    <source>
        <dbReference type="Proteomes" id="UP000814128"/>
    </source>
</evidence>
<reference evidence="1" key="2">
    <citation type="journal article" date="2022" name="New Phytol.">
        <title>Evolutionary transition to the ectomycorrhizal habit in the genomes of a hyperdiverse lineage of mushroom-forming fungi.</title>
        <authorList>
            <person name="Looney B."/>
            <person name="Miyauchi S."/>
            <person name="Morin E."/>
            <person name="Drula E."/>
            <person name="Courty P.E."/>
            <person name="Kohler A."/>
            <person name="Kuo A."/>
            <person name="LaButti K."/>
            <person name="Pangilinan J."/>
            <person name="Lipzen A."/>
            <person name="Riley R."/>
            <person name="Andreopoulos W."/>
            <person name="He G."/>
            <person name="Johnson J."/>
            <person name="Nolan M."/>
            <person name="Tritt A."/>
            <person name="Barry K.W."/>
            <person name="Grigoriev I.V."/>
            <person name="Nagy L.G."/>
            <person name="Hibbett D."/>
            <person name="Henrissat B."/>
            <person name="Matheny P.B."/>
            <person name="Labbe J."/>
            <person name="Martin F.M."/>
        </authorList>
    </citation>
    <scope>NUCLEOTIDE SEQUENCE</scope>
    <source>
        <strain evidence="1">EC-137</strain>
    </source>
</reference>
<protein>
    <submittedName>
        <fullName evidence="1">WD40-repeat-containing domain protein</fullName>
    </submittedName>
</protein>